<feature type="compositionally biased region" description="Low complexity" evidence="1">
    <location>
        <begin position="14"/>
        <end position="31"/>
    </location>
</feature>
<name>A0A177WE76_BATDL</name>
<organism evidence="3 4">
    <name type="scientific">Batrachochytrium dendrobatidis (strain JEL423)</name>
    <dbReference type="NCBI Taxonomy" id="403673"/>
    <lineage>
        <taxon>Eukaryota</taxon>
        <taxon>Fungi</taxon>
        <taxon>Fungi incertae sedis</taxon>
        <taxon>Chytridiomycota</taxon>
        <taxon>Chytridiomycota incertae sedis</taxon>
        <taxon>Chytridiomycetes</taxon>
        <taxon>Rhizophydiales</taxon>
        <taxon>Rhizophydiales incertae sedis</taxon>
        <taxon>Batrachochytrium</taxon>
    </lineage>
</organism>
<feature type="region of interest" description="Disordered" evidence="1">
    <location>
        <begin position="1"/>
        <end position="31"/>
    </location>
</feature>
<evidence type="ECO:0000313" key="4">
    <source>
        <dbReference type="Proteomes" id="UP000077115"/>
    </source>
</evidence>
<dbReference type="Gene3D" id="1.25.40.990">
    <property type="match status" value="1"/>
</dbReference>
<dbReference type="InterPro" id="IPR045107">
    <property type="entry name" value="SAC3/GANP/THP3"/>
</dbReference>
<feature type="compositionally biased region" description="Pro residues" evidence="1">
    <location>
        <begin position="1"/>
        <end position="10"/>
    </location>
</feature>
<feature type="compositionally biased region" description="Low complexity" evidence="1">
    <location>
        <begin position="119"/>
        <end position="129"/>
    </location>
</feature>
<dbReference type="PANTHER" id="PTHR12436:SF4">
    <property type="entry name" value="LEUKOCYTE RECEPTOR CLUSTER MEMBER 8"/>
    <property type="match status" value="1"/>
</dbReference>
<evidence type="ECO:0000313" key="3">
    <source>
        <dbReference type="EMBL" id="OAJ38343.1"/>
    </source>
</evidence>
<feature type="region of interest" description="Disordered" evidence="1">
    <location>
        <begin position="101"/>
        <end position="163"/>
    </location>
</feature>
<feature type="compositionally biased region" description="Polar residues" evidence="1">
    <location>
        <begin position="153"/>
        <end position="163"/>
    </location>
</feature>
<dbReference type="InterPro" id="IPR005062">
    <property type="entry name" value="SAC3/GANP/THP3_conserved"/>
</dbReference>
<gene>
    <name evidence="3" type="ORF">BDEG_22288</name>
</gene>
<dbReference type="Proteomes" id="UP000077115">
    <property type="component" value="Unassembled WGS sequence"/>
</dbReference>
<evidence type="ECO:0000256" key="1">
    <source>
        <dbReference type="SAM" id="MobiDB-lite"/>
    </source>
</evidence>
<dbReference type="eggNOG" id="KOG1861">
    <property type="taxonomic scope" value="Eukaryota"/>
</dbReference>
<feature type="region of interest" description="Disordered" evidence="1">
    <location>
        <begin position="179"/>
        <end position="200"/>
    </location>
</feature>
<proteinExistence type="predicted"/>
<feature type="compositionally biased region" description="Polar residues" evidence="1">
    <location>
        <begin position="188"/>
        <end position="198"/>
    </location>
</feature>
<evidence type="ECO:0000259" key="2">
    <source>
        <dbReference type="Pfam" id="PF03399"/>
    </source>
</evidence>
<reference evidence="3 4" key="1">
    <citation type="submission" date="2006-10" db="EMBL/GenBank/DDBJ databases">
        <title>The Genome Sequence of Batrachochytrium dendrobatidis JEL423.</title>
        <authorList>
            <consortium name="The Broad Institute Genome Sequencing Platform"/>
            <person name="Birren B."/>
            <person name="Lander E."/>
            <person name="Galagan J."/>
            <person name="Cuomo C."/>
            <person name="Devon K."/>
            <person name="Jaffe D."/>
            <person name="Butler J."/>
            <person name="Alvarez P."/>
            <person name="Gnerre S."/>
            <person name="Grabherr M."/>
            <person name="Kleber M."/>
            <person name="Mauceli E."/>
            <person name="Brockman W."/>
            <person name="Young S."/>
            <person name="LaButti K."/>
            <person name="Sykes S."/>
            <person name="DeCaprio D."/>
            <person name="Crawford M."/>
            <person name="Koehrsen M."/>
            <person name="Engels R."/>
            <person name="Montgomery P."/>
            <person name="Pearson M."/>
            <person name="Howarth C."/>
            <person name="Larson L."/>
            <person name="White J."/>
            <person name="O'Leary S."/>
            <person name="Kodira C."/>
            <person name="Zeng Q."/>
            <person name="Yandava C."/>
            <person name="Alvarado L."/>
            <person name="Longcore J."/>
            <person name="James T."/>
        </authorList>
    </citation>
    <scope>NUCLEOTIDE SEQUENCE [LARGE SCALE GENOMIC DNA]</scope>
    <source>
        <strain evidence="3 4">JEL423</strain>
    </source>
</reference>
<dbReference type="Pfam" id="PF03399">
    <property type="entry name" value="SAC3_GANP"/>
    <property type="match status" value="1"/>
</dbReference>
<dbReference type="EMBL" id="DS022301">
    <property type="protein sequence ID" value="OAJ38343.1"/>
    <property type="molecule type" value="Genomic_DNA"/>
</dbReference>
<accession>A0A177WE76</accession>
<sequence>MHHSPSPPIPSYGTASKAAATPPTQPTQNSTSANAAAWAQYYAQLAQYQQQYPQYYHYYQQHQQYPQPSWTTAAPAPAPVPVPAPTNPTADWQKYTTQMERQAELQKQRLTQLAQSATSSPSRSYSNGSPVNSHNGQCSPQTTPATSCPAAPSYSSVAQRPRPTNTELAQAPSYMAVKKRPAAPENIPNATVTTSTAGKSGDTWPKSLTEYCARVLGSCQQSKRSGIEEKLRVLILDARNKNSLWSIDWEQMPVPGPNDNADSFNFVNLSTSSSSSLTTTQKPFFKKSTIPLQTIQFGKKAAKPSTSILDIRLGKGNVTSNTTLDPAQSSRRNERLKRFQCDEESELSEQMRKKREISLAQAAFVSAGAEGNPDVIDWDEFTIIGTCQKLEKPYLRLTSAPDPTTVRPLPILKQTLDLLKSKWKSEHNYTFICDQFKSLRQDLTVQRVKSEFTVKVYETHARIALEKGDLGEYNQCQAQLKQLYNIYKLPGSTDEFIAYRIIYMLHTMNKRDLFNTISELGEQDKKGECVQYALAVRSALTSSNYHMLFGLYHQAPKMCGYLMDHFMERERQKTLCSVLKSFRPSVGLEYLAVVLGFIPRQLTGCVESLGYQRVGISFVSCSVVDSTSIRNLHNVQPDASVDCLSTVSSVAEHSAVDASKFTTPIEHSSADRQIVSDAIQTTEAWLNGMNVVWASPIQQSLSATSSLKEKRKFTTNPSLKHERKQASNLASIPSHLKSIDCKASMSVVMERAKATFAKGVDIKGQIH</sequence>
<reference evidence="3 4" key="2">
    <citation type="submission" date="2016-05" db="EMBL/GenBank/DDBJ databases">
        <title>Lineage-specific infection strategies underlie the spectrum of fungal disease in amphibians.</title>
        <authorList>
            <person name="Cuomo C.A."/>
            <person name="Farrer R.A."/>
            <person name="James T."/>
            <person name="Longcore J."/>
            <person name="Birren B."/>
        </authorList>
    </citation>
    <scope>NUCLEOTIDE SEQUENCE [LARGE SCALE GENOMIC DNA]</scope>
    <source>
        <strain evidence="3 4">JEL423</strain>
    </source>
</reference>
<dbReference type="AlphaFoldDB" id="A0A177WE76"/>
<dbReference type="VEuPathDB" id="FungiDB:BDEG_22288"/>
<dbReference type="STRING" id="403673.A0A177WE76"/>
<feature type="compositionally biased region" description="Polar residues" evidence="1">
    <location>
        <begin position="108"/>
        <end position="118"/>
    </location>
</feature>
<dbReference type="GO" id="GO:0005634">
    <property type="term" value="C:nucleus"/>
    <property type="evidence" value="ECO:0007669"/>
    <property type="project" value="TreeGrafter"/>
</dbReference>
<feature type="compositionally biased region" description="Polar residues" evidence="1">
    <location>
        <begin position="130"/>
        <end position="146"/>
    </location>
</feature>
<protein>
    <recommendedName>
        <fullName evidence="2">SAC3/GANP/THP3 conserved domain-containing protein</fullName>
    </recommendedName>
</protein>
<feature type="domain" description="SAC3/GANP/THP3 conserved" evidence="2">
    <location>
        <begin position="398"/>
        <end position="601"/>
    </location>
</feature>
<dbReference type="OrthoDB" id="199574at2759"/>
<dbReference type="PANTHER" id="PTHR12436">
    <property type="entry name" value="80 KDA MCM3-ASSOCIATED PROTEIN"/>
    <property type="match status" value="1"/>
</dbReference>